<evidence type="ECO:0000259" key="4">
    <source>
        <dbReference type="SMART" id="SM00892"/>
    </source>
</evidence>
<proteinExistence type="predicted"/>
<dbReference type="GO" id="GO:0003676">
    <property type="term" value="F:nucleic acid binding"/>
    <property type="evidence" value="ECO:0007669"/>
    <property type="project" value="InterPro"/>
</dbReference>
<dbReference type="EMBL" id="VCEI01000011">
    <property type="protein sequence ID" value="TLU96947.1"/>
    <property type="molecule type" value="Genomic_DNA"/>
</dbReference>
<keyword evidence="6" id="KW-1185">Reference proteome</keyword>
<name>A0A5R9KL63_9BACT</name>
<organism evidence="5 6">
    <name type="scientific">Dyadobacter sediminis</name>
    <dbReference type="NCBI Taxonomy" id="1493691"/>
    <lineage>
        <taxon>Bacteria</taxon>
        <taxon>Pseudomonadati</taxon>
        <taxon>Bacteroidota</taxon>
        <taxon>Cytophagia</taxon>
        <taxon>Cytophagales</taxon>
        <taxon>Spirosomataceae</taxon>
        <taxon>Dyadobacter</taxon>
    </lineage>
</organism>
<dbReference type="InterPro" id="IPR001604">
    <property type="entry name" value="Endo_G_ENPP1-like_dom"/>
</dbReference>
<dbReference type="CDD" id="cd00091">
    <property type="entry name" value="NUC"/>
    <property type="match status" value="1"/>
</dbReference>
<dbReference type="OrthoDB" id="9770276at2"/>
<feature type="domain" description="DNA/RNA non-specific endonuclease/pyrophosphatase/phosphodiesterase" evidence="4">
    <location>
        <begin position="84"/>
        <end position="292"/>
    </location>
</feature>
<dbReference type="SUPFAM" id="SSF54060">
    <property type="entry name" value="His-Me finger endonucleases"/>
    <property type="match status" value="1"/>
</dbReference>
<dbReference type="InterPro" id="IPR044925">
    <property type="entry name" value="His-Me_finger_sf"/>
</dbReference>
<protein>
    <submittedName>
        <fullName evidence="5">DNA/RNA non-specific endonuclease</fullName>
    </submittedName>
</protein>
<dbReference type="Proteomes" id="UP000309788">
    <property type="component" value="Unassembled WGS sequence"/>
</dbReference>
<evidence type="ECO:0000313" key="5">
    <source>
        <dbReference type="EMBL" id="TLU96947.1"/>
    </source>
</evidence>
<evidence type="ECO:0000313" key="6">
    <source>
        <dbReference type="Proteomes" id="UP000309788"/>
    </source>
</evidence>
<evidence type="ECO:0000259" key="3">
    <source>
        <dbReference type="SMART" id="SM00477"/>
    </source>
</evidence>
<gene>
    <name evidence="5" type="ORF">FEM55_04315</name>
</gene>
<dbReference type="PANTHER" id="PTHR13966:SF5">
    <property type="entry name" value="ENDONUCLEASE G, MITOCHONDRIAL"/>
    <property type="match status" value="1"/>
</dbReference>
<keyword evidence="5" id="KW-0540">Nuclease</keyword>
<dbReference type="GO" id="GO:0004519">
    <property type="term" value="F:endonuclease activity"/>
    <property type="evidence" value="ECO:0007669"/>
    <property type="project" value="UniProtKB-KW"/>
</dbReference>
<feature type="domain" description="ENPP1-3/EXOG-like endonuclease/phosphodiesterase" evidence="3">
    <location>
        <begin position="85"/>
        <end position="292"/>
    </location>
</feature>
<keyword evidence="5" id="KW-0378">Hydrolase</keyword>
<evidence type="ECO:0000256" key="1">
    <source>
        <dbReference type="PIRSR" id="PIRSR640255-1"/>
    </source>
</evidence>
<comment type="caution">
    <text evidence="5">The sequence shown here is derived from an EMBL/GenBank/DDBJ whole genome shotgun (WGS) entry which is preliminary data.</text>
</comment>
<dbReference type="GO" id="GO:0016787">
    <property type="term" value="F:hydrolase activity"/>
    <property type="evidence" value="ECO:0007669"/>
    <property type="project" value="InterPro"/>
</dbReference>
<dbReference type="InterPro" id="IPR044929">
    <property type="entry name" value="DNA/RNA_non-sp_Endonuclease_sf"/>
</dbReference>
<dbReference type="AlphaFoldDB" id="A0A5R9KL63"/>
<dbReference type="Gene3D" id="3.40.570.10">
    <property type="entry name" value="Extracellular Endonuclease, subunit A"/>
    <property type="match status" value="1"/>
</dbReference>
<keyword evidence="2" id="KW-0479">Metal-binding</keyword>
<keyword evidence="5" id="KW-0255">Endonuclease</keyword>
<sequence>MLTIPLTISIKVSYSSEAEKTITVNQLMPATEVTRPISYYENYTGYNADFLDFKVPLPTLTEEQRNNAAMNSYAKDGEDPSVLPYTNFSIVMNRQRQLAYYTVVNINGESAVELARGGDKWYLDARIADSEQIGEELYKRNALDRGHLVRRLDPVWGANAARANEDTFHFTNCSPQHERFNQNEETWLGLENYILHFANRESKKLTVFTGPILNSADPLYKGVRLPLAFWKIVVFTRKSGNLGAAAFVLEQGKLIETLPAVKAMFEPGTYRVTIDNLMERTNLDFAYLKTYETPLSENQLKRSASEQVAVKPDYSNVIL</sequence>
<dbReference type="Pfam" id="PF01223">
    <property type="entry name" value="Endonuclease_NS"/>
    <property type="match status" value="1"/>
</dbReference>
<dbReference type="GO" id="GO:0046872">
    <property type="term" value="F:metal ion binding"/>
    <property type="evidence" value="ECO:0007669"/>
    <property type="project" value="UniProtKB-KW"/>
</dbReference>
<evidence type="ECO:0000256" key="2">
    <source>
        <dbReference type="PIRSR" id="PIRSR640255-2"/>
    </source>
</evidence>
<dbReference type="PANTHER" id="PTHR13966">
    <property type="entry name" value="ENDONUCLEASE RELATED"/>
    <property type="match status" value="1"/>
</dbReference>
<feature type="active site" description="Proton acceptor" evidence="1">
    <location>
        <position position="147"/>
    </location>
</feature>
<feature type="binding site" evidence="2">
    <location>
        <position position="181"/>
    </location>
    <ligand>
        <name>Mg(2+)</name>
        <dbReference type="ChEBI" id="CHEBI:18420"/>
        <note>catalytic</note>
    </ligand>
</feature>
<accession>A0A5R9KL63</accession>
<dbReference type="SMART" id="SM00477">
    <property type="entry name" value="NUC"/>
    <property type="match status" value="1"/>
</dbReference>
<dbReference type="InterPro" id="IPR020821">
    <property type="entry name" value="ENPP1-3/EXOG-like_nuc-like"/>
</dbReference>
<dbReference type="SMART" id="SM00892">
    <property type="entry name" value="Endonuclease_NS"/>
    <property type="match status" value="1"/>
</dbReference>
<reference evidence="5 6" key="1">
    <citation type="submission" date="2019-05" db="EMBL/GenBank/DDBJ databases">
        <authorList>
            <person name="Qu J.-H."/>
        </authorList>
    </citation>
    <scope>NUCLEOTIDE SEQUENCE [LARGE SCALE GENOMIC DNA]</scope>
    <source>
        <strain evidence="5 6">Z12</strain>
    </source>
</reference>
<dbReference type="InterPro" id="IPR040255">
    <property type="entry name" value="Non-specific_endonuclease"/>
</dbReference>